<gene>
    <name evidence="1" type="ORF">PMG11_03135</name>
</gene>
<proteinExistence type="predicted"/>
<sequence length="393" mass="44922">MDPFAKIPTEIIRKILELCHDFTSLDGLQQISPRVKEAFEGSFKNITEQVLRNCSLTSHGLHYYFTLLSSIRSTSFTPQALLEELASPPGDIMRPISLSTTHSLAAVQQTVNTAAKIHLTACACLQHLLNRLKSAEPHRPMASTATVVDWTVDRRHPPPKAGEIIRFDVDPPSWIETYRTHRGLWKLELFQQIHHAATNHWLWSTHDLNYFIEQYLEWCLWPGGIEEPQTISECVVVLCSSAPTILSHQAPYLVAVPSPAELTVHTCWPLPNVQDTEVDSKWGRSPRYVQNRNSVLSSFNALRGGEKGRGYHILWKVDFKAFRQLGIPLWDMWRLYQMRLMHQSRSVLSPRGDLVGGWSDITEWPRPIEAYVWFSLAEEGDMIATPRKQVMEP</sequence>
<keyword evidence="2" id="KW-1185">Reference proteome</keyword>
<name>A0A0F7VCR2_PENBI</name>
<dbReference type="AlphaFoldDB" id="A0A0F7VCR2"/>
<dbReference type="EMBL" id="CDHK01000003">
    <property type="protein sequence ID" value="CEO58406.1"/>
    <property type="molecule type" value="Genomic_DNA"/>
</dbReference>
<accession>A0A0F7VCR2</accession>
<dbReference type="OrthoDB" id="4358152at2759"/>
<protein>
    <submittedName>
        <fullName evidence="1">Uncharacterized protein</fullName>
    </submittedName>
</protein>
<organism evidence="1 2">
    <name type="scientific">Penicillium brasilianum</name>
    <dbReference type="NCBI Taxonomy" id="104259"/>
    <lineage>
        <taxon>Eukaryota</taxon>
        <taxon>Fungi</taxon>
        <taxon>Dikarya</taxon>
        <taxon>Ascomycota</taxon>
        <taxon>Pezizomycotina</taxon>
        <taxon>Eurotiomycetes</taxon>
        <taxon>Eurotiomycetidae</taxon>
        <taxon>Eurotiales</taxon>
        <taxon>Aspergillaceae</taxon>
        <taxon>Penicillium</taxon>
    </lineage>
</organism>
<dbReference type="Proteomes" id="UP000042958">
    <property type="component" value="Unassembled WGS sequence"/>
</dbReference>
<evidence type="ECO:0000313" key="1">
    <source>
        <dbReference type="EMBL" id="CEO58406.1"/>
    </source>
</evidence>
<reference evidence="2" key="1">
    <citation type="journal article" date="2015" name="Genome Announc.">
        <title>Draft genome sequence of the fungus Penicillium brasilianum MG11.</title>
        <authorList>
            <person name="Horn F."/>
            <person name="Linde J."/>
            <person name="Mattern D.J."/>
            <person name="Walther G."/>
            <person name="Guthke R."/>
            <person name="Brakhage A.A."/>
            <person name="Valiante V."/>
        </authorList>
    </citation>
    <scope>NUCLEOTIDE SEQUENCE [LARGE SCALE GENOMIC DNA]</scope>
    <source>
        <strain evidence="2">MG11</strain>
    </source>
</reference>
<evidence type="ECO:0000313" key="2">
    <source>
        <dbReference type="Proteomes" id="UP000042958"/>
    </source>
</evidence>
<dbReference type="STRING" id="104259.A0A0F7VCR2"/>